<dbReference type="EMBL" id="ON529850">
    <property type="protein sequence ID" value="UTC28488.1"/>
    <property type="molecule type" value="Genomic_DNA"/>
</dbReference>
<proteinExistence type="predicted"/>
<evidence type="ECO:0000313" key="1">
    <source>
        <dbReference type="EMBL" id="UTC28488.1"/>
    </source>
</evidence>
<organism evidence="1 2">
    <name type="scientific">Brevundimonas phage vB_BpoS-Gurke</name>
    <dbReference type="NCBI Taxonomy" id="2948599"/>
    <lineage>
        <taxon>Viruses</taxon>
        <taxon>Duplodnaviria</taxon>
        <taxon>Heunggongvirae</taxon>
        <taxon>Uroviricota</taxon>
        <taxon>Caudoviricetes</taxon>
        <taxon>Jeanschmidtviridae</taxon>
        <taxon>Kikimoravirus</taxon>
        <taxon>Kikimoravirus gurke</taxon>
    </lineage>
</organism>
<dbReference type="Proteomes" id="UP001055634">
    <property type="component" value="Segment"/>
</dbReference>
<keyword evidence="2" id="KW-1185">Reference proteome</keyword>
<evidence type="ECO:0000313" key="2">
    <source>
        <dbReference type="Proteomes" id="UP001055634"/>
    </source>
</evidence>
<protein>
    <submittedName>
        <fullName evidence="1">Uncharacterized protein</fullName>
    </submittedName>
</protein>
<reference evidence="1" key="1">
    <citation type="submission" date="2022-04" db="EMBL/GenBank/DDBJ databases">
        <authorList>
            <person name="Friedrich I."/>
            <person name="Schneider D."/>
            <person name="Poehlein A."/>
            <person name="Hertel R."/>
            <person name="Daniel R."/>
        </authorList>
    </citation>
    <scope>NUCLEOTIDE SEQUENCE</scope>
</reference>
<sequence>MTQPRSSVQINYLVTAYAHLTACKTIAVSAESPQEARELALAGIAHETHLADGGWTVMPEFTDYLQAGASTFDVEQADGRTLQRPTMLATDAVLEPLIWMIAESSDNHAARLGDLDPRAAAEEVAAYDRIVGWLRGNGILDVDLKPILDNLASEEERGLIQARLEHVLESEMDDAARAMAVYDLSSEDWDRMPFKAQQALIAAASA</sequence>
<name>A0A9E7SQQ1_9CAUD</name>
<accession>A0A9E7SQQ1</accession>
<gene>
    <name evidence="1" type="ORF">GURKE_04860</name>
</gene>